<reference evidence="2 3" key="1">
    <citation type="submission" date="2024-04" db="EMBL/GenBank/DDBJ databases">
        <title>draft genome sequnece of Paenibacillus filicis.</title>
        <authorList>
            <person name="Kim D.-U."/>
        </authorList>
    </citation>
    <scope>NUCLEOTIDE SEQUENCE [LARGE SCALE GENOMIC DNA]</scope>
    <source>
        <strain evidence="2 3">KACC14197</strain>
    </source>
</reference>
<comment type="caution">
    <text evidence="2">The sequence shown here is derived from an EMBL/GenBank/DDBJ whole genome shotgun (WGS) entry which is preliminary data.</text>
</comment>
<name>A0ABU9DYS7_9BACL</name>
<evidence type="ECO:0000313" key="3">
    <source>
        <dbReference type="Proteomes" id="UP001469365"/>
    </source>
</evidence>
<accession>A0ABU9DYS7</accession>
<dbReference type="InterPro" id="IPR006497">
    <property type="entry name" value="Phage_lambda_VrpO_N"/>
</dbReference>
<gene>
    <name evidence="2" type="ORF">WMW72_34105</name>
</gene>
<dbReference type="Proteomes" id="UP001469365">
    <property type="component" value="Unassembled WGS sequence"/>
</dbReference>
<evidence type="ECO:0000313" key="2">
    <source>
        <dbReference type="EMBL" id="MEK8132928.1"/>
    </source>
</evidence>
<evidence type="ECO:0000259" key="1">
    <source>
        <dbReference type="Pfam" id="PF04492"/>
    </source>
</evidence>
<proteinExistence type="predicted"/>
<dbReference type="EMBL" id="JBBPCC010000038">
    <property type="protein sequence ID" value="MEK8132928.1"/>
    <property type="molecule type" value="Genomic_DNA"/>
</dbReference>
<sequence length="338" mass="39204">MNTGVVNPQKERGYVGLANDIWDEIIRRDFTKRQKDILQFIIRLSYGCGRKSAFIAKLKDFSMCGVGKTNISKELIQLEINKVITWDRSGNEFSIIKDYDSWGIRPVREWDNVRFKEMVHENIKLSKKEKVGLSNQEQEVIETITETPDEKFSFQEPSSYQIDNQSSQQEVIETITLSGKELSKQEPEVIETITQTPDLPSNDAASGAPKKGLKKEVIKKELKDTCVFHEKFEMFWSNYPRKIRKKETMTTWNTVIKNGADPDTVVLCCQNYNEQCKLKATEERYILHGSTFLNKERYLDYQEQQSTLGSWMKPQDRAGSFRELADKMDKERGSGYES</sequence>
<organism evidence="2 3">
    <name type="scientific">Paenibacillus filicis</name>
    <dbReference type="NCBI Taxonomy" id="669464"/>
    <lineage>
        <taxon>Bacteria</taxon>
        <taxon>Bacillati</taxon>
        <taxon>Bacillota</taxon>
        <taxon>Bacilli</taxon>
        <taxon>Bacillales</taxon>
        <taxon>Paenibacillaceae</taxon>
        <taxon>Paenibacillus</taxon>
    </lineage>
</organism>
<dbReference type="RefSeq" id="WP_341420055.1">
    <property type="nucleotide sequence ID" value="NZ_JBBPCC010000038.1"/>
</dbReference>
<dbReference type="InterPro" id="IPR036388">
    <property type="entry name" value="WH-like_DNA-bd_sf"/>
</dbReference>
<dbReference type="Gene3D" id="1.10.10.10">
    <property type="entry name" value="Winged helix-like DNA-binding domain superfamily/Winged helix DNA-binding domain"/>
    <property type="match status" value="1"/>
</dbReference>
<protein>
    <submittedName>
        <fullName evidence="2">Replication protein</fullName>
    </submittedName>
</protein>
<dbReference type="Pfam" id="PF04492">
    <property type="entry name" value="Phage_rep_O"/>
    <property type="match status" value="1"/>
</dbReference>
<feature type="domain" description="Bacteriophage lambda Replication protein O N-terminal" evidence="1">
    <location>
        <begin position="10"/>
        <end position="102"/>
    </location>
</feature>
<keyword evidence="3" id="KW-1185">Reference proteome</keyword>